<dbReference type="EMBL" id="JAPDDR010000008">
    <property type="protein sequence ID" value="MCW1915129.1"/>
    <property type="molecule type" value="Genomic_DNA"/>
</dbReference>
<proteinExistence type="predicted"/>
<gene>
    <name evidence="1" type="ORF">OJ996_16200</name>
</gene>
<reference evidence="1" key="1">
    <citation type="submission" date="2022-10" db="EMBL/GenBank/DDBJ databases">
        <title>Luteolibacter sp. GHJ8, whole genome shotgun sequencing project.</title>
        <authorList>
            <person name="Zhao G."/>
            <person name="Shen L."/>
        </authorList>
    </citation>
    <scope>NUCLEOTIDE SEQUENCE</scope>
    <source>
        <strain evidence="1">GHJ8</strain>
    </source>
</reference>
<name>A0ABT3G6B9_9BACT</name>
<keyword evidence="2" id="KW-1185">Reference proteome</keyword>
<evidence type="ECO:0000313" key="2">
    <source>
        <dbReference type="Proteomes" id="UP001165653"/>
    </source>
</evidence>
<dbReference type="RefSeq" id="WP_264514668.1">
    <property type="nucleotide sequence ID" value="NZ_JAPDDR010000008.1"/>
</dbReference>
<accession>A0ABT3G6B9</accession>
<protein>
    <submittedName>
        <fullName evidence="1">Uncharacterized protein</fullName>
    </submittedName>
</protein>
<dbReference type="Proteomes" id="UP001165653">
    <property type="component" value="Unassembled WGS sequence"/>
</dbReference>
<comment type="caution">
    <text evidence="1">The sequence shown here is derived from an EMBL/GenBank/DDBJ whole genome shotgun (WGS) entry which is preliminary data.</text>
</comment>
<sequence>MNLRNFAIPSTLALAGAALWSYGAKELAGGGDFNYFPNPLGLKMSPYGQVIAIAAQGGVSSDWHAVEVSGETGKKGRKCDCGHDHSDGSHDECEDSTPSLIVRLEEAVTERTNARPATEAHKKYLRRQIEDRLRTAYELDPSNYANYNSYHLFLSEPQVGTRPILSDKVLALAKNTILYCLREEHDPRPALTAASASATVLELMFLHKQDYSLDQMRDELKRLDFSLARHHELTDRWIESGEYGRLSPARQYEMQERLEFITKIRSASAATIERLSKESPEISSTF</sequence>
<evidence type="ECO:0000313" key="1">
    <source>
        <dbReference type="EMBL" id="MCW1915129.1"/>
    </source>
</evidence>
<organism evidence="1 2">
    <name type="scientific">Luteolibacter rhizosphaerae</name>
    <dbReference type="NCBI Taxonomy" id="2989719"/>
    <lineage>
        <taxon>Bacteria</taxon>
        <taxon>Pseudomonadati</taxon>
        <taxon>Verrucomicrobiota</taxon>
        <taxon>Verrucomicrobiia</taxon>
        <taxon>Verrucomicrobiales</taxon>
        <taxon>Verrucomicrobiaceae</taxon>
        <taxon>Luteolibacter</taxon>
    </lineage>
</organism>